<dbReference type="RefSeq" id="WP_344677291.1">
    <property type="nucleotide sequence ID" value="NZ_BAAAUX010000001.1"/>
</dbReference>
<organism evidence="2 3">
    <name type="scientific">Saccharopolyspora taberi</name>
    <dbReference type="NCBI Taxonomy" id="60895"/>
    <lineage>
        <taxon>Bacteria</taxon>
        <taxon>Bacillati</taxon>
        <taxon>Actinomycetota</taxon>
        <taxon>Actinomycetes</taxon>
        <taxon>Pseudonocardiales</taxon>
        <taxon>Pseudonocardiaceae</taxon>
        <taxon>Saccharopolyspora</taxon>
    </lineage>
</organism>
<dbReference type="EMBL" id="BAAAUX010000001">
    <property type="protein sequence ID" value="GAA2773190.1"/>
    <property type="molecule type" value="Genomic_DNA"/>
</dbReference>
<feature type="transmembrane region" description="Helical" evidence="1">
    <location>
        <begin position="277"/>
        <end position="296"/>
    </location>
</feature>
<comment type="caution">
    <text evidence="2">The sequence shown here is derived from an EMBL/GenBank/DDBJ whole genome shotgun (WGS) entry which is preliminary data.</text>
</comment>
<sequence length="332" mass="35660">MFEAELPVFAGETPGAGVRAAVRVGASPAPAGAFRGVPLLRLLGEPGSRTLVVGRVRVAVQADQPPELTLEPSSAWSEEQGWRQRDDVPEPVAEALPGTLSEPAHDIGGDAEAMAAQLAKAVAESSRNEIAKIRALRYELERQLADQLADRRERRLRPLLAELIELSIAFHRAVDTAREAVREDLWVWLSPDAGESPLHSRTLDHCRAIETETEQEAARLHSLLSSMSTVAVAQDAEAQQRFNLIAAATAAGLGLPALVLSFYGADPFMPLDTVDRAWRALAPIGAVALLAAVVALHRMPGRTKRHYGLALLLVIMLLGVLLVAGILVPGQR</sequence>
<keyword evidence="1" id="KW-0812">Transmembrane</keyword>
<keyword evidence="3" id="KW-1185">Reference proteome</keyword>
<keyword evidence="1" id="KW-1133">Transmembrane helix</keyword>
<evidence type="ECO:0000313" key="2">
    <source>
        <dbReference type="EMBL" id="GAA2773190.1"/>
    </source>
</evidence>
<proteinExistence type="predicted"/>
<evidence type="ECO:0000256" key="1">
    <source>
        <dbReference type="SAM" id="Phobius"/>
    </source>
</evidence>
<feature type="transmembrane region" description="Helical" evidence="1">
    <location>
        <begin position="308"/>
        <end position="328"/>
    </location>
</feature>
<keyword evidence="1" id="KW-0472">Membrane</keyword>
<protein>
    <submittedName>
        <fullName evidence="2">Uncharacterized protein</fullName>
    </submittedName>
</protein>
<name>A0ABN3V0K1_9PSEU</name>
<reference evidence="2 3" key="1">
    <citation type="journal article" date="2019" name="Int. J. Syst. Evol. Microbiol.">
        <title>The Global Catalogue of Microorganisms (GCM) 10K type strain sequencing project: providing services to taxonomists for standard genome sequencing and annotation.</title>
        <authorList>
            <consortium name="The Broad Institute Genomics Platform"/>
            <consortium name="The Broad Institute Genome Sequencing Center for Infectious Disease"/>
            <person name="Wu L."/>
            <person name="Ma J."/>
        </authorList>
    </citation>
    <scope>NUCLEOTIDE SEQUENCE [LARGE SCALE GENOMIC DNA]</scope>
    <source>
        <strain evidence="2 3">JCM 9383</strain>
    </source>
</reference>
<feature type="transmembrane region" description="Helical" evidence="1">
    <location>
        <begin position="244"/>
        <end position="265"/>
    </location>
</feature>
<gene>
    <name evidence="2" type="ORF">GCM10010470_01030</name>
</gene>
<dbReference type="Proteomes" id="UP001500979">
    <property type="component" value="Unassembled WGS sequence"/>
</dbReference>
<accession>A0ABN3V0K1</accession>
<evidence type="ECO:0000313" key="3">
    <source>
        <dbReference type="Proteomes" id="UP001500979"/>
    </source>
</evidence>